<dbReference type="EMBL" id="JACHHB010000003">
    <property type="protein sequence ID" value="MBB5172797.1"/>
    <property type="molecule type" value="Genomic_DNA"/>
</dbReference>
<accession>A0A840QN60</accession>
<dbReference type="AlphaFoldDB" id="A0A840QN60"/>
<name>A0A840QN60_9BACI</name>
<gene>
    <name evidence="1" type="ORF">HNQ41_000941</name>
</gene>
<keyword evidence="2" id="KW-1185">Reference proteome</keyword>
<comment type="caution">
    <text evidence="1">The sequence shown here is derived from an EMBL/GenBank/DDBJ whole genome shotgun (WGS) entry which is preliminary data.</text>
</comment>
<protein>
    <submittedName>
        <fullName evidence="1">Uncharacterized protein</fullName>
    </submittedName>
</protein>
<organism evidence="1 2">
    <name type="scientific">Texcoconibacillus texcoconensis</name>
    <dbReference type="NCBI Taxonomy" id="1095777"/>
    <lineage>
        <taxon>Bacteria</taxon>
        <taxon>Bacillati</taxon>
        <taxon>Bacillota</taxon>
        <taxon>Bacilli</taxon>
        <taxon>Bacillales</taxon>
        <taxon>Bacillaceae</taxon>
        <taxon>Texcoconibacillus</taxon>
    </lineage>
</organism>
<reference evidence="1 2" key="1">
    <citation type="submission" date="2020-08" db="EMBL/GenBank/DDBJ databases">
        <title>Genomic Encyclopedia of Type Strains, Phase IV (KMG-IV): sequencing the most valuable type-strain genomes for metagenomic binning, comparative biology and taxonomic classification.</title>
        <authorList>
            <person name="Goeker M."/>
        </authorList>
    </citation>
    <scope>NUCLEOTIDE SEQUENCE [LARGE SCALE GENOMIC DNA]</scope>
    <source>
        <strain evidence="1 2">DSM 24696</strain>
    </source>
</reference>
<dbReference type="RefSeq" id="WP_184663253.1">
    <property type="nucleotide sequence ID" value="NZ_JACHHB010000003.1"/>
</dbReference>
<dbReference type="Proteomes" id="UP000551878">
    <property type="component" value="Unassembled WGS sequence"/>
</dbReference>
<proteinExistence type="predicted"/>
<evidence type="ECO:0000313" key="2">
    <source>
        <dbReference type="Proteomes" id="UP000551878"/>
    </source>
</evidence>
<evidence type="ECO:0000313" key="1">
    <source>
        <dbReference type="EMBL" id="MBB5172797.1"/>
    </source>
</evidence>
<sequence length="111" mass="12952">MTFIDVIKKGGSVISTEKHQPAHNKRNDQYTIYVRKEYDWVGTIGVALYVQEWPETVCFATRFKDAKKDLKEKIGYHKSESSLVQILPAMTIEEWRYINDDLLGWAKEQSP</sequence>